<dbReference type="PANTHER" id="PTHR21064">
    <property type="entry name" value="AMINOGLYCOSIDE PHOSPHOTRANSFERASE DOMAIN-CONTAINING PROTEIN-RELATED"/>
    <property type="match status" value="1"/>
</dbReference>
<evidence type="ECO:0000313" key="10">
    <source>
        <dbReference type="Proteomes" id="UP000002008"/>
    </source>
</evidence>
<accession>A9WJ27</accession>
<dbReference type="HOGENOM" id="CLU_854845_0_0_0"/>
<dbReference type="Gene3D" id="3.30.200.20">
    <property type="entry name" value="Phosphorylase Kinase, domain 1"/>
    <property type="match status" value="1"/>
</dbReference>
<evidence type="ECO:0000313" key="9">
    <source>
        <dbReference type="EMBL" id="ABY36486.1"/>
    </source>
</evidence>
<evidence type="ECO:0000256" key="2">
    <source>
        <dbReference type="ARBA" id="ARBA00022679"/>
    </source>
</evidence>
<dbReference type="SUPFAM" id="SSF56112">
    <property type="entry name" value="Protein kinase-like (PK-like)"/>
    <property type="match status" value="1"/>
</dbReference>
<dbReference type="PATRIC" id="fig|324602.8.peg.3718"/>
<keyword evidence="5" id="KW-0418">Kinase</keyword>
<dbReference type="AlphaFoldDB" id="A9WJ27"/>
<evidence type="ECO:0000256" key="4">
    <source>
        <dbReference type="ARBA" id="ARBA00022741"/>
    </source>
</evidence>
<keyword evidence="1" id="KW-0028">Amino-acid biosynthesis</keyword>
<feature type="domain" description="Aminoglycoside phosphotransferase" evidence="8">
    <location>
        <begin position="22"/>
        <end position="233"/>
    </location>
</feature>
<name>A9WJ27_CHLAA</name>
<dbReference type="InterPro" id="IPR050249">
    <property type="entry name" value="Pseudomonas-type_ThrB"/>
</dbReference>
<protein>
    <submittedName>
        <fullName evidence="9">Aminoglycoside phosphotransferase</fullName>
    </submittedName>
</protein>
<dbReference type="Pfam" id="PF01636">
    <property type="entry name" value="APH"/>
    <property type="match status" value="1"/>
</dbReference>
<keyword evidence="3" id="KW-0791">Threonine biosynthesis</keyword>
<evidence type="ECO:0000256" key="3">
    <source>
        <dbReference type="ARBA" id="ARBA00022697"/>
    </source>
</evidence>
<dbReference type="EnsemblBacteria" id="ABY36486">
    <property type="protein sequence ID" value="ABY36486"/>
    <property type="gene ID" value="Caur_3298"/>
</dbReference>
<dbReference type="KEGG" id="cau:Caur_3298"/>
<comment type="similarity">
    <text evidence="7">Belongs to the pseudomonas-type ThrB family.</text>
</comment>
<dbReference type="STRING" id="324602.Caur_3298"/>
<evidence type="ECO:0000256" key="7">
    <source>
        <dbReference type="ARBA" id="ARBA00038240"/>
    </source>
</evidence>
<dbReference type="CDD" id="cd05153">
    <property type="entry name" value="HomoserineK_II"/>
    <property type="match status" value="1"/>
</dbReference>
<evidence type="ECO:0000256" key="5">
    <source>
        <dbReference type="ARBA" id="ARBA00022777"/>
    </source>
</evidence>
<dbReference type="GO" id="GO:0005524">
    <property type="term" value="F:ATP binding"/>
    <property type="evidence" value="ECO:0007669"/>
    <property type="project" value="UniProtKB-KW"/>
</dbReference>
<dbReference type="Proteomes" id="UP000002008">
    <property type="component" value="Chromosome"/>
</dbReference>
<organism evidence="9 10">
    <name type="scientific">Chloroflexus aurantiacus (strain ATCC 29366 / DSM 635 / J-10-fl)</name>
    <dbReference type="NCBI Taxonomy" id="324602"/>
    <lineage>
        <taxon>Bacteria</taxon>
        <taxon>Bacillati</taxon>
        <taxon>Chloroflexota</taxon>
        <taxon>Chloroflexia</taxon>
        <taxon>Chloroflexales</taxon>
        <taxon>Chloroflexineae</taxon>
        <taxon>Chloroflexaceae</taxon>
        <taxon>Chloroflexus</taxon>
    </lineage>
</organism>
<dbReference type="InParanoid" id="A9WJ27"/>
<keyword evidence="6" id="KW-0067">ATP-binding</keyword>
<evidence type="ECO:0000259" key="8">
    <source>
        <dbReference type="Pfam" id="PF01636"/>
    </source>
</evidence>
<dbReference type="InterPro" id="IPR011009">
    <property type="entry name" value="Kinase-like_dom_sf"/>
</dbReference>
<gene>
    <name evidence="9" type="ordered locus">Caur_3298</name>
</gene>
<evidence type="ECO:0000256" key="1">
    <source>
        <dbReference type="ARBA" id="ARBA00022605"/>
    </source>
</evidence>
<keyword evidence="4" id="KW-0547">Nucleotide-binding</keyword>
<reference evidence="10" key="1">
    <citation type="journal article" date="2011" name="BMC Genomics">
        <title>Complete genome sequence of the filamentous anoxygenic phototrophic bacterium Chloroflexus aurantiacus.</title>
        <authorList>
            <person name="Tang K.H."/>
            <person name="Barry K."/>
            <person name="Chertkov O."/>
            <person name="Dalin E."/>
            <person name="Han C.S."/>
            <person name="Hauser L.J."/>
            <person name="Honchak B.M."/>
            <person name="Karbach L.E."/>
            <person name="Land M.L."/>
            <person name="Lapidus A."/>
            <person name="Larimer F.W."/>
            <person name="Mikhailova N."/>
            <person name="Pitluck S."/>
            <person name="Pierson B.K."/>
            <person name="Blankenship R.E."/>
        </authorList>
    </citation>
    <scope>NUCLEOTIDE SEQUENCE [LARGE SCALE GENOMIC DNA]</scope>
    <source>
        <strain evidence="10">ATCC 29366 / DSM 635 / J-10-fl</strain>
    </source>
</reference>
<dbReference type="InterPro" id="IPR002575">
    <property type="entry name" value="Aminoglycoside_PTrfase"/>
</dbReference>
<dbReference type="EMBL" id="CP000909">
    <property type="protein sequence ID" value="ABY36486.1"/>
    <property type="molecule type" value="Genomic_DNA"/>
</dbReference>
<proteinExistence type="inferred from homology"/>
<dbReference type="RefSeq" id="WP_012259139.1">
    <property type="nucleotide sequence ID" value="NC_010175.1"/>
</dbReference>
<keyword evidence="10" id="KW-1185">Reference proteome</keyword>
<dbReference type="Gene3D" id="3.90.1200.10">
    <property type="match status" value="1"/>
</dbReference>
<evidence type="ECO:0000256" key="6">
    <source>
        <dbReference type="ARBA" id="ARBA00022840"/>
    </source>
</evidence>
<dbReference type="GO" id="GO:0009088">
    <property type="term" value="P:threonine biosynthetic process"/>
    <property type="evidence" value="ECO:0000318"/>
    <property type="project" value="GO_Central"/>
</dbReference>
<keyword evidence="2" id="KW-0808">Transferase</keyword>
<sequence>MLTHDEISRVLAHYDVGELRSVRAAGRGMINETAFIETSVGRFVIRRNRRVSGLQSITFRHRLLDWLRQRGFPAPRILPARNGETMVIVNDRVYELSIFIIGDEFNPARPQQLSDIGRVLASYHRAVAGFPDLPPALTPRYLPSSLRSLTERLITRDILGELTIPLHWYERRIADLCHKLSDEAYTALPHLLIHGDVHRDNLIFRGDAVAALIDYDQVCVDARLVDVADALVDMAIGSPPPGWSTWGVYRAPLDLERVRLLLHAYNAITPLSHQEAAALTVMLEVVWLQGNLRRTLSTPDAEPEYHLELLGQGQWFSEWMDRHRDQVLSAGLAT</sequence>
<dbReference type="eggNOG" id="COG2334">
    <property type="taxonomic scope" value="Bacteria"/>
</dbReference>
<dbReference type="InterPro" id="IPR005280">
    <property type="entry name" value="Homoserine_kinase_II"/>
</dbReference>
<dbReference type="PANTHER" id="PTHR21064:SF6">
    <property type="entry name" value="AMINOGLYCOSIDE PHOSPHOTRANSFERASE DOMAIN-CONTAINING PROTEIN"/>
    <property type="match status" value="1"/>
</dbReference>
<dbReference type="GO" id="GO:0004413">
    <property type="term" value="F:homoserine kinase activity"/>
    <property type="evidence" value="ECO:0000318"/>
    <property type="project" value="GO_Central"/>
</dbReference>